<dbReference type="InterPro" id="IPR003154">
    <property type="entry name" value="S1/P1nuclease"/>
</dbReference>
<keyword evidence="2" id="KW-0479">Metal-binding</keyword>
<dbReference type="RefSeq" id="WP_377362880.1">
    <property type="nucleotide sequence ID" value="NZ_JBHRYN010000011.1"/>
</dbReference>
<dbReference type="Pfam" id="PF02265">
    <property type="entry name" value="S1-P1_nuclease"/>
    <property type="match status" value="1"/>
</dbReference>
<accession>A0ABV7WRF3</accession>
<evidence type="ECO:0000256" key="5">
    <source>
        <dbReference type="ARBA" id="ARBA00023157"/>
    </source>
</evidence>
<organism evidence="7 8">
    <name type="scientific">Reinekea marina</name>
    <dbReference type="NCBI Taxonomy" id="1310421"/>
    <lineage>
        <taxon>Bacteria</taxon>
        <taxon>Pseudomonadati</taxon>
        <taxon>Pseudomonadota</taxon>
        <taxon>Gammaproteobacteria</taxon>
        <taxon>Oceanospirillales</taxon>
        <taxon>Saccharospirillaceae</taxon>
        <taxon>Reinekea</taxon>
    </lineage>
</organism>
<evidence type="ECO:0000256" key="1">
    <source>
        <dbReference type="ARBA" id="ARBA00022722"/>
    </source>
</evidence>
<keyword evidence="1" id="KW-0540">Nuclease</keyword>
<evidence type="ECO:0000256" key="4">
    <source>
        <dbReference type="ARBA" id="ARBA00022801"/>
    </source>
</evidence>
<evidence type="ECO:0000256" key="3">
    <source>
        <dbReference type="ARBA" id="ARBA00022759"/>
    </source>
</evidence>
<proteinExistence type="predicted"/>
<keyword evidence="8" id="KW-1185">Reference proteome</keyword>
<keyword evidence="5" id="KW-1015">Disulfide bond</keyword>
<comment type="caution">
    <text evidence="7">The sequence shown here is derived from an EMBL/GenBank/DDBJ whole genome shotgun (WGS) entry which is preliminary data.</text>
</comment>
<evidence type="ECO:0000313" key="7">
    <source>
        <dbReference type="EMBL" id="MFC3701895.1"/>
    </source>
</evidence>
<protein>
    <submittedName>
        <fullName evidence="7">S1/P1 nuclease</fullName>
    </submittedName>
</protein>
<gene>
    <name evidence="7" type="ORF">ACFOND_09615</name>
</gene>
<evidence type="ECO:0000256" key="2">
    <source>
        <dbReference type="ARBA" id="ARBA00022723"/>
    </source>
</evidence>
<dbReference type="SUPFAM" id="SSF48537">
    <property type="entry name" value="Phospholipase C/P1 nuclease"/>
    <property type="match status" value="1"/>
</dbReference>
<reference evidence="8" key="1">
    <citation type="journal article" date="2019" name="Int. J. Syst. Evol. Microbiol.">
        <title>The Global Catalogue of Microorganisms (GCM) 10K type strain sequencing project: providing services to taxonomists for standard genome sequencing and annotation.</title>
        <authorList>
            <consortium name="The Broad Institute Genomics Platform"/>
            <consortium name="The Broad Institute Genome Sequencing Center for Infectious Disease"/>
            <person name="Wu L."/>
            <person name="Ma J."/>
        </authorList>
    </citation>
    <scope>NUCLEOTIDE SEQUENCE [LARGE SCALE GENOMIC DNA]</scope>
    <source>
        <strain evidence="8">CECT 8288</strain>
    </source>
</reference>
<keyword evidence="4" id="KW-0378">Hydrolase</keyword>
<dbReference type="PANTHER" id="PTHR33146:SF26">
    <property type="entry name" value="ENDONUCLEASE 4"/>
    <property type="match status" value="1"/>
</dbReference>
<evidence type="ECO:0000256" key="6">
    <source>
        <dbReference type="ARBA" id="ARBA00023180"/>
    </source>
</evidence>
<dbReference type="EMBL" id="JBHRYN010000011">
    <property type="protein sequence ID" value="MFC3701895.1"/>
    <property type="molecule type" value="Genomic_DNA"/>
</dbReference>
<dbReference type="PANTHER" id="PTHR33146">
    <property type="entry name" value="ENDONUCLEASE 4"/>
    <property type="match status" value="1"/>
</dbReference>
<dbReference type="InterPro" id="IPR008947">
    <property type="entry name" value="PLipase_C/P1_nuclease_dom_sf"/>
</dbReference>
<keyword evidence="3" id="KW-0255">Endonuclease</keyword>
<evidence type="ECO:0000313" key="8">
    <source>
        <dbReference type="Proteomes" id="UP001595710"/>
    </source>
</evidence>
<name>A0ABV7WRF3_9GAMM</name>
<keyword evidence="6" id="KW-0325">Glycoprotein</keyword>
<sequence length="249" mass="28715">MVSAFEEQGHSMVAQLMVMYLDDNAKGRLESLLGANWQRELIAMAPRVEQEVSRAKNRSMQPLQLTLFSVEDTEFNPQQHCPKNACSVGAVLESKKVLQENQFSNAQKKKALGYLMHYMVQLHVPVNTGLKRDMGGQKIYLKDGDLKDVNLAWIWNYDLYRRFETRWFSLAQEYFREMKDMDLSTWSESKMPQDWAFESHLLAREHVYPIATEGRYSAALIKEGQALLRTQLQKAAYRSALLINEALGS</sequence>
<dbReference type="Gene3D" id="1.10.575.10">
    <property type="entry name" value="P1 Nuclease"/>
    <property type="match status" value="1"/>
</dbReference>
<dbReference type="Proteomes" id="UP001595710">
    <property type="component" value="Unassembled WGS sequence"/>
</dbReference>